<name>A0A8J7RPQ9_9EURY</name>
<organism evidence="1 2">
    <name type="scientific">Halorubrum trapanicum</name>
    <dbReference type="NCBI Taxonomy" id="29284"/>
    <lineage>
        <taxon>Archaea</taxon>
        <taxon>Methanobacteriati</taxon>
        <taxon>Methanobacteriota</taxon>
        <taxon>Stenosarchaea group</taxon>
        <taxon>Halobacteria</taxon>
        <taxon>Halobacteriales</taxon>
        <taxon>Haloferacaceae</taxon>
        <taxon>Halorubrum</taxon>
    </lineage>
</organism>
<evidence type="ECO:0000313" key="2">
    <source>
        <dbReference type="Proteomes" id="UP000770586"/>
    </source>
</evidence>
<sequence length="186" mass="21018">MTQPQPGEQLVGAYLRVIEGCDLVTYNQRSMERGDQTELDVLGVKSTPEGQRLLACEVVTHLDGQLYSGTPSTDEWAEYGNASYQYSLERISEKFERVAGYLDVVFDDLSLAEIQLWAPYVSEGHQTDGLAEVVERTETEHEPSVRLVINDDYTERIEELRHAAGASSKDYSETGFRYLQILEGMR</sequence>
<dbReference type="AlphaFoldDB" id="A0A8J7RPQ9"/>
<dbReference type="EMBL" id="JAGGKE010000002">
    <property type="protein sequence ID" value="MBP1901032.1"/>
    <property type="molecule type" value="Genomic_DNA"/>
</dbReference>
<evidence type="ECO:0000313" key="1">
    <source>
        <dbReference type="EMBL" id="MBP1901032.1"/>
    </source>
</evidence>
<dbReference type="RefSeq" id="WP_209544568.1">
    <property type="nucleotide sequence ID" value="NZ_BAAADX010000001.1"/>
</dbReference>
<keyword evidence="2" id="KW-1185">Reference proteome</keyword>
<dbReference type="OrthoDB" id="317114at2157"/>
<comment type="caution">
    <text evidence="1">The sequence shown here is derived from an EMBL/GenBank/DDBJ whole genome shotgun (WGS) entry which is preliminary data.</text>
</comment>
<proteinExistence type="predicted"/>
<protein>
    <submittedName>
        <fullName evidence="1">Uncharacterized protein</fullName>
    </submittedName>
</protein>
<accession>A0A8J7RPQ9</accession>
<dbReference type="Proteomes" id="UP000770586">
    <property type="component" value="Unassembled WGS sequence"/>
</dbReference>
<reference evidence="1 2" key="1">
    <citation type="submission" date="2021-03" db="EMBL/GenBank/DDBJ databases">
        <title>Genomic Encyclopedia of Type Strains, Phase IV (KMG-IV): sequencing the most valuable type-strain genomes for metagenomic binning, comparative biology and taxonomic classification.</title>
        <authorList>
            <person name="Goeker M."/>
        </authorList>
    </citation>
    <scope>NUCLEOTIDE SEQUENCE [LARGE SCALE GENOMIC DNA]</scope>
    <source>
        <strain evidence="1 2">DSM 12287</strain>
    </source>
</reference>
<gene>
    <name evidence="1" type="ORF">J2744_000690</name>
</gene>